<sequence length="1552" mass="167516">MNETASCNDAAFGPVVEGCRQDFDFTLAFEQYIFTLVPSLVFLLAVPLRIASLRKNSTRVDGQFLRLSKLTAIAVFACLQLTLLVLWATQPSVQGNRTSAVAASALSLAAGLALLPLSYLEHARSLRPSLVASGYLAVSVLLDAATLRTLWLSSLSTAGAGTTIVTVTNSTIRDIYTASFALKVVVLLLEAVSKRRFFLASYRGRSPEESSGLFGQGLLLWLNDIVFYGARHLLKPASLYPITADMASEKLGNQFWDLWTKAQSQKQTPSLNGTLFKLLGFSVVLPALPRLALLALTLCQPLMLQRLLAYLEDPVARQDPKIGYALIGATVVIYVGMAISAAVFWHRHYRFMAMLRGTLITAVFRKATLLPASGPASAATNAKTVTLMSADCERITRGLLPLHDLWADVSQVAIATYLIETQLGVACVAPIAVTLVTTALTVYFANMTPAFQMLWVEKVEARIGVTTSVLGAMKAIKITNLTSKVGALLNNLREDELRSARKFRIVSIITATVATVPQLISPVITFAVYIAVARRNEGAALTATNMFTSLSLLLLIGEPLFSLFEGMISVMTAVGCLARVEEFLRTPTREERREFLRTLERGDSSGDAGAATAVSPSASADGNEDNKTNSTEFTANTTGIAIERGQFGWDLDTKKPVLSGIELVVPAGKITVVVGPVGCGKSTLVKAVLGETALWEGRMVLSDPDVAFCDQSPWIMNDTIRANITHASVFDAELYSNVLRSCELVADLATMDKGDMTIVGSKGFSLSAGQRQRVALARAVYSRKKIVLLDDVFSQLDANTQSVVARSLLGPDGLFRRWGTTVLMTSSSSRFLSRADQVIALDASGTIIQNGAFAELSKVDGYIREISHDHNHTDEGNNTENTAESDDAMSSSALPAKENTDTATVSTATEDFQNPSTGSGSGDADSDAKPPATENAIYRYYLSSVKKVDMFTFLFFQTLVAFLACFSYVWLKWWTDDSASFPYGTSAYYIGVYAVIQTAAMIATGLSTLWCLNALAVTTGIQLHATLTQTVMSATLQLFSSTDSGSIMNRFTQDIQLADIQLPLSVLICVGHSLAVIGQAGLIASASGWIAISYPVLFAVFYFIPSYYVRTARQMRTLDLEEKAPIYAQFLESLEGMTTLRAFSHTHAAVSHNHALVDRSQRPWYLMYVIQKWLGVVLDLVIAGLATLVVGLSVGLRDNSSSSGGGGSDAGFTGVSLTQIVSFTSYLKLLILFWAQLQMCMSAVQRIRSFSQDTEAERDFESVGDGSNAAEVADEWPGRGGIVIQGLSAKYKPESTEFVLNDINLDIKPGEKVCICGRTGSGKSSLVLALFRLLDPSTGSITIDGTDITQIPRSTLRSRVVGVAEEPFFLPGTVRENMDPWRESEVISSSSNSSDDADMIAALDEVELWRGEGNLESRGGLDAAIDKDALSTGQRQLFNIARAVLRRRRRGGGEKEEGGVVVMDEVTSSLDIQSERIVKNLIETRLASHTVVAVIHKLAFAAGFDRVAVMHEGRVVEYDTPAALMAQEGGSRFRELCLAQGVVSVGGGSGSD</sequence>
<evidence type="ECO:0000313" key="16">
    <source>
        <dbReference type="Proteomes" id="UP000756346"/>
    </source>
</evidence>
<keyword evidence="3" id="KW-0813">Transport</keyword>
<feature type="transmembrane region" description="Helical" evidence="12">
    <location>
        <begin position="1216"/>
        <end position="1237"/>
    </location>
</feature>
<feature type="transmembrane region" description="Helical" evidence="12">
    <location>
        <begin position="70"/>
        <end position="88"/>
    </location>
</feature>
<dbReference type="GO" id="GO:0140359">
    <property type="term" value="F:ABC-type transporter activity"/>
    <property type="evidence" value="ECO:0007669"/>
    <property type="project" value="InterPro"/>
</dbReference>
<dbReference type="InterPro" id="IPR003439">
    <property type="entry name" value="ABC_transporter-like_ATP-bd"/>
</dbReference>
<feature type="domain" description="ABC transmembrane type-1" evidence="14">
    <location>
        <begin position="291"/>
        <end position="572"/>
    </location>
</feature>
<feature type="transmembrane region" description="Helical" evidence="12">
    <location>
        <begin position="1060"/>
        <end position="1083"/>
    </location>
</feature>
<feature type="compositionally biased region" description="Polar residues" evidence="11">
    <location>
        <begin position="901"/>
        <end position="917"/>
    </location>
</feature>
<feature type="domain" description="ABC transporter" evidence="13">
    <location>
        <begin position="642"/>
        <end position="869"/>
    </location>
</feature>
<dbReference type="InterPro" id="IPR017871">
    <property type="entry name" value="ABC_transporter-like_CS"/>
</dbReference>
<name>A0A9P8XZK1_9PEZI</name>
<dbReference type="PANTHER" id="PTHR24223:SF399">
    <property type="entry name" value="ABC TRANSPORTER ATNG"/>
    <property type="match status" value="1"/>
</dbReference>
<dbReference type="PROSITE" id="PS50893">
    <property type="entry name" value="ABC_TRANSPORTER_2"/>
    <property type="match status" value="2"/>
</dbReference>
<keyword evidence="15" id="KW-0378">Hydrolase</keyword>
<feature type="transmembrane region" description="Helical" evidence="12">
    <location>
        <begin position="323"/>
        <end position="345"/>
    </location>
</feature>
<keyword evidence="7" id="KW-0067">ATP-binding</keyword>
<feature type="transmembrane region" description="Helical" evidence="12">
    <location>
        <begin position="423"/>
        <end position="445"/>
    </location>
</feature>
<dbReference type="SUPFAM" id="SSF52540">
    <property type="entry name" value="P-loop containing nucleoside triphosphate hydrolases"/>
    <property type="match status" value="2"/>
</dbReference>
<dbReference type="SUPFAM" id="SSF90123">
    <property type="entry name" value="ABC transporter transmembrane region"/>
    <property type="match status" value="2"/>
</dbReference>
<comment type="similarity">
    <text evidence="2">Belongs to the ABC transporter superfamily. ABCC family. Conjugate transporter (TC 3.A.1.208) subfamily.</text>
</comment>
<keyword evidence="4" id="KW-1003">Cell membrane</keyword>
<feature type="transmembrane region" description="Helical" evidence="12">
    <location>
        <begin position="175"/>
        <end position="193"/>
    </location>
</feature>
<evidence type="ECO:0000259" key="13">
    <source>
        <dbReference type="PROSITE" id="PS50893"/>
    </source>
</evidence>
<keyword evidence="16" id="KW-1185">Reference proteome</keyword>
<dbReference type="GO" id="GO:0005886">
    <property type="term" value="C:plasma membrane"/>
    <property type="evidence" value="ECO:0007669"/>
    <property type="project" value="UniProtKB-SubCell"/>
</dbReference>
<feature type="transmembrane region" description="Helical" evidence="12">
    <location>
        <begin position="275"/>
        <end position="303"/>
    </location>
</feature>
<feature type="transmembrane region" description="Helical" evidence="12">
    <location>
        <begin position="990"/>
        <end position="1012"/>
    </location>
</feature>
<dbReference type="RefSeq" id="XP_046007630.1">
    <property type="nucleotide sequence ID" value="XM_046161220.1"/>
</dbReference>
<dbReference type="GeneID" id="70190766"/>
<evidence type="ECO:0000259" key="14">
    <source>
        <dbReference type="PROSITE" id="PS50929"/>
    </source>
</evidence>
<evidence type="ECO:0000256" key="4">
    <source>
        <dbReference type="ARBA" id="ARBA00022475"/>
    </source>
</evidence>
<comment type="caution">
    <text evidence="15">The sequence shown here is derived from an EMBL/GenBank/DDBJ whole genome shotgun (WGS) entry which is preliminary data.</text>
</comment>
<evidence type="ECO:0000256" key="12">
    <source>
        <dbReference type="SAM" id="Phobius"/>
    </source>
</evidence>
<feature type="transmembrane region" description="Helical" evidence="12">
    <location>
        <begin position="1089"/>
        <end position="1109"/>
    </location>
</feature>
<feature type="region of interest" description="Disordered" evidence="11">
    <location>
        <begin position="868"/>
        <end position="930"/>
    </location>
</feature>
<dbReference type="InterPro" id="IPR003593">
    <property type="entry name" value="AAA+_ATPase"/>
</dbReference>
<reference evidence="15" key="1">
    <citation type="journal article" date="2021" name="Nat. Commun.">
        <title>Genetic determinants of endophytism in the Arabidopsis root mycobiome.</title>
        <authorList>
            <person name="Mesny F."/>
            <person name="Miyauchi S."/>
            <person name="Thiergart T."/>
            <person name="Pickel B."/>
            <person name="Atanasova L."/>
            <person name="Karlsson M."/>
            <person name="Huettel B."/>
            <person name="Barry K.W."/>
            <person name="Haridas S."/>
            <person name="Chen C."/>
            <person name="Bauer D."/>
            <person name="Andreopoulos W."/>
            <person name="Pangilinan J."/>
            <person name="LaButti K."/>
            <person name="Riley R."/>
            <person name="Lipzen A."/>
            <person name="Clum A."/>
            <person name="Drula E."/>
            <person name="Henrissat B."/>
            <person name="Kohler A."/>
            <person name="Grigoriev I.V."/>
            <person name="Martin F.M."/>
            <person name="Hacquard S."/>
        </authorList>
    </citation>
    <scope>NUCLEOTIDE SEQUENCE</scope>
    <source>
        <strain evidence="15">MPI-CAGE-CH-0230</strain>
    </source>
</reference>
<dbReference type="Pfam" id="PF00664">
    <property type="entry name" value="ABC_membrane"/>
    <property type="match status" value="2"/>
</dbReference>
<feature type="transmembrane region" description="Helical" evidence="12">
    <location>
        <begin position="132"/>
        <end position="155"/>
    </location>
</feature>
<dbReference type="CDD" id="cd18579">
    <property type="entry name" value="ABC_6TM_ABCC_D1"/>
    <property type="match status" value="1"/>
</dbReference>
<dbReference type="InterPro" id="IPR027417">
    <property type="entry name" value="P-loop_NTPase"/>
</dbReference>
<feature type="transmembrane region" description="Helical" evidence="12">
    <location>
        <begin position="948"/>
        <end position="970"/>
    </location>
</feature>
<feature type="domain" description="ABC transmembrane type-1" evidence="14">
    <location>
        <begin position="954"/>
        <end position="1246"/>
    </location>
</feature>
<dbReference type="OrthoDB" id="6500128at2759"/>
<gene>
    <name evidence="15" type="ORF">B0I36DRAFT_388137</name>
</gene>
<dbReference type="PROSITE" id="PS00211">
    <property type="entry name" value="ABC_TRANSPORTER_1"/>
    <property type="match status" value="1"/>
</dbReference>
<feature type="region of interest" description="Disordered" evidence="11">
    <location>
        <begin position="598"/>
        <end position="634"/>
    </location>
</feature>
<dbReference type="PROSITE" id="PS50929">
    <property type="entry name" value="ABC_TM1F"/>
    <property type="match status" value="2"/>
</dbReference>
<dbReference type="EMBL" id="JAGTJQ010000010">
    <property type="protein sequence ID" value="KAH7021429.1"/>
    <property type="molecule type" value="Genomic_DNA"/>
</dbReference>
<dbReference type="SMART" id="SM00382">
    <property type="entry name" value="AAA"/>
    <property type="match status" value="2"/>
</dbReference>
<dbReference type="FunFam" id="3.40.50.300:FF:002145">
    <property type="entry name" value="ABC transporter (MsbA subfamily)"/>
    <property type="match status" value="1"/>
</dbReference>
<evidence type="ECO:0000256" key="5">
    <source>
        <dbReference type="ARBA" id="ARBA00022692"/>
    </source>
</evidence>
<keyword evidence="9 12" id="KW-0472">Membrane</keyword>
<evidence type="ECO:0000256" key="7">
    <source>
        <dbReference type="ARBA" id="ARBA00022840"/>
    </source>
</evidence>
<evidence type="ECO:0000256" key="10">
    <source>
        <dbReference type="ARBA" id="ARBA00023180"/>
    </source>
</evidence>
<protein>
    <submittedName>
        <fullName evidence="15">P-loop containing nucleoside triphosphate hydrolase protein</fullName>
    </submittedName>
</protein>
<dbReference type="CDD" id="cd03250">
    <property type="entry name" value="ABCC_MRP_domain1"/>
    <property type="match status" value="1"/>
</dbReference>
<evidence type="ECO:0000256" key="6">
    <source>
        <dbReference type="ARBA" id="ARBA00022741"/>
    </source>
</evidence>
<dbReference type="GO" id="GO:0005524">
    <property type="term" value="F:ATP binding"/>
    <property type="evidence" value="ECO:0007669"/>
    <property type="project" value="UniProtKB-KW"/>
</dbReference>
<dbReference type="GO" id="GO:0016887">
    <property type="term" value="F:ATP hydrolysis activity"/>
    <property type="evidence" value="ECO:0007669"/>
    <property type="project" value="InterPro"/>
</dbReference>
<feature type="transmembrane region" description="Helical" evidence="12">
    <location>
        <begin position="100"/>
        <end position="120"/>
    </location>
</feature>
<evidence type="ECO:0000256" key="3">
    <source>
        <dbReference type="ARBA" id="ARBA00022448"/>
    </source>
</evidence>
<evidence type="ECO:0000256" key="9">
    <source>
        <dbReference type="ARBA" id="ARBA00023136"/>
    </source>
</evidence>
<feature type="domain" description="ABC transporter" evidence="13">
    <location>
        <begin position="1282"/>
        <end position="1537"/>
    </location>
</feature>
<comment type="subcellular location">
    <subcellularLocation>
        <location evidence="1">Cell membrane</location>
        <topology evidence="1">Multi-pass membrane protein</topology>
    </subcellularLocation>
</comment>
<evidence type="ECO:0000256" key="2">
    <source>
        <dbReference type="ARBA" id="ARBA00009726"/>
    </source>
</evidence>
<organism evidence="15 16">
    <name type="scientific">Microdochium trichocladiopsis</name>
    <dbReference type="NCBI Taxonomy" id="1682393"/>
    <lineage>
        <taxon>Eukaryota</taxon>
        <taxon>Fungi</taxon>
        <taxon>Dikarya</taxon>
        <taxon>Ascomycota</taxon>
        <taxon>Pezizomycotina</taxon>
        <taxon>Sordariomycetes</taxon>
        <taxon>Xylariomycetidae</taxon>
        <taxon>Xylariales</taxon>
        <taxon>Microdochiaceae</taxon>
        <taxon>Microdochium</taxon>
    </lineage>
</organism>
<proteinExistence type="inferred from homology"/>
<dbReference type="InterPro" id="IPR044746">
    <property type="entry name" value="ABCC_6TM_D1"/>
</dbReference>
<feature type="compositionally biased region" description="Polar residues" evidence="11">
    <location>
        <begin position="876"/>
        <end position="893"/>
    </location>
</feature>
<dbReference type="InterPro" id="IPR011527">
    <property type="entry name" value="ABC1_TM_dom"/>
</dbReference>
<keyword evidence="10" id="KW-0325">Glycoprotein</keyword>
<feature type="transmembrane region" description="Helical" evidence="12">
    <location>
        <begin position="1173"/>
        <end position="1196"/>
    </location>
</feature>
<evidence type="ECO:0000256" key="8">
    <source>
        <dbReference type="ARBA" id="ARBA00022989"/>
    </source>
</evidence>
<evidence type="ECO:0000256" key="1">
    <source>
        <dbReference type="ARBA" id="ARBA00004651"/>
    </source>
</evidence>
<dbReference type="InterPro" id="IPR050173">
    <property type="entry name" value="ABC_transporter_C-like"/>
</dbReference>
<dbReference type="Pfam" id="PF24357">
    <property type="entry name" value="TMD0_ABC"/>
    <property type="match status" value="1"/>
</dbReference>
<keyword evidence="6" id="KW-0547">Nucleotide-binding</keyword>
<dbReference type="InterPro" id="IPR056227">
    <property type="entry name" value="TMD0_ABC"/>
</dbReference>
<dbReference type="Pfam" id="PF00005">
    <property type="entry name" value="ABC_tran"/>
    <property type="match status" value="2"/>
</dbReference>
<keyword evidence="5 12" id="KW-0812">Transmembrane</keyword>
<dbReference type="FunFam" id="1.20.1560.10:FF:000055">
    <property type="entry name" value="ABC multidrug transporter (Eurofung)"/>
    <property type="match status" value="1"/>
</dbReference>
<evidence type="ECO:0000256" key="11">
    <source>
        <dbReference type="SAM" id="MobiDB-lite"/>
    </source>
</evidence>
<dbReference type="PANTHER" id="PTHR24223">
    <property type="entry name" value="ATP-BINDING CASSETTE SUB-FAMILY C"/>
    <property type="match status" value="1"/>
</dbReference>
<dbReference type="Gene3D" id="1.20.1560.10">
    <property type="entry name" value="ABC transporter type 1, transmembrane domain"/>
    <property type="match status" value="2"/>
</dbReference>
<dbReference type="InterPro" id="IPR036640">
    <property type="entry name" value="ABC1_TM_sf"/>
</dbReference>
<dbReference type="InterPro" id="IPR044726">
    <property type="entry name" value="ABCC_6TM_D2"/>
</dbReference>
<dbReference type="Proteomes" id="UP000756346">
    <property type="component" value="Unassembled WGS sequence"/>
</dbReference>
<dbReference type="Gene3D" id="3.40.50.300">
    <property type="entry name" value="P-loop containing nucleotide triphosphate hydrolases"/>
    <property type="match status" value="2"/>
</dbReference>
<evidence type="ECO:0000313" key="15">
    <source>
        <dbReference type="EMBL" id="KAH7021429.1"/>
    </source>
</evidence>
<keyword evidence="8 12" id="KW-1133">Transmembrane helix</keyword>
<feature type="transmembrane region" description="Helical" evidence="12">
    <location>
        <begin position="32"/>
        <end position="50"/>
    </location>
</feature>
<dbReference type="CDD" id="cd18580">
    <property type="entry name" value="ABC_6TM_ABCC_D2"/>
    <property type="match status" value="1"/>
</dbReference>
<feature type="transmembrane region" description="Helical" evidence="12">
    <location>
        <begin position="505"/>
        <end position="532"/>
    </location>
</feature>
<accession>A0A9P8XZK1</accession>